<evidence type="ECO:0000313" key="10">
    <source>
        <dbReference type="Proteomes" id="UP000430692"/>
    </source>
</evidence>
<dbReference type="AlphaFoldDB" id="A0A6I4VW53"/>
<feature type="domain" description="Major facilitator superfamily (MFS) profile" evidence="8">
    <location>
        <begin position="5"/>
        <end position="381"/>
    </location>
</feature>
<feature type="transmembrane region" description="Helical" evidence="7">
    <location>
        <begin position="126"/>
        <end position="147"/>
    </location>
</feature>
<evidence type="ECO:0000256" key="1">
    <source>
        <dbReference type="ARBA" id="ARBA00004651"/>
    </source>
</evidence>
<dbReference type="Pfam" id="PF07690">
    <property type="entry name" value="MFS_1"/>
    <property type="match status" value="1"/>
</dbReference>
<dbReference type="Proteomes" id="UP000430692">
    <property type="component" value="Unassembled WGS sequence"/>
</dbReference>
<feature type="transmembrane region" description="Helical" evidence="7">
    <location>
        <begin position="202"/>
        <end position="223"/>
    </location>
</feature>
<keyword evidence="2" id="KW-0813">Transport</keyword>
<feature type="transmembrane region" description="Helical" evidence="7">
    <location>
        <begin position="94"/>
        <end position="114"/>
    </location>
</feature>
<evidence type="ECO:0000256" key="6">
    <source>
        <dbReference type="ARBA" id="ARBA00023136"/>
    </source>
</evidence>
<dbReference type="RefSeq" id="WP_160801428.1">
    <property type="nucleotide sequence ID" value="NZ_WUUL01000006.1"/>
</dbReference>
<evidence type="ECO:0000256" key="2">
    <source>
        <dbReference type="ARBA" id="ARBA00022448"/>
    </source>
</evidence>
<reference evidence="9 10" key="1">
    <citation type="submission" date="2019-12" db="EMBL/GenBank/DDBJ databases">
        <title>Whole-genome analyses of novel actinobacteria.</title>
        <authorList>
            <person name="Sahin N."/>
            <person name="Saygin H."/>
        </authorList>
    </citation>
    <scope>NUCLEOTIDE SEQUENCE [LARGE SCALE GENOMIC DNA]</scope>
    <source>
        <strain evidence="9 10">KC615</strain>
    </source>
</reference>
<dbReference type="InterPro" id="IPR020846">
    <property type="entry name" value="MFS_dom"/>
</dbReference>
<dbReference type="PANTHER" id="PTHR43124:SF10">
    <property type="entry name" value="PURINE EFFLUX PUMP PBUE"/>
    <property type="match status" value="1"/>
</dbReference>
<name>A0A6I4VW53_9BACL</name>
<keyword evidence="3" id="KW-1003">Cell membrane</keyword>
<keyword evidence="4 7" id="KW-0812">Transmembrane</keyword>
<dbReference type="Gene3D" id="1.20.1250.20">
    <property type="entry name" value="MFS general substrate transporter like domains"/>
    <property type="match status" value="1"/>
</dbReference>
<sequence length="385" mass="41603">MSRFGIYLLTVGAFLAVTAELMLIGVTDLVASDLQVPISFVGYLVTAYALAFAIGTPIVITLTARLERKKVMLTAFFFFILANVASYWSPNFTVLMFARALLGLSGGVFAVVAMGSVSKLVPPEKVGSAIGTIMMGLSGSLVFGVPLGTVLSGWINWQFAFGVIAILSALIWIGILLMVPVIQGGERTPILQQLAVFKSKRIVSGFLITLFVNAGSQTVYTFLTPLLQKTIQMNTWMISITMFILGVFSMIGSRLGGVGTDRFGVTKIVYLSLIVHAIVLLFLPVFMVSIVTTIFVLSIWMCFQWMTSPAMQTYFVQQAPENPDLALSLNTSLTQLGVALGATLGGWIVNSTSDVMNTTWAGGWIVLLSIVAAWISFVDRTKQTV</sequence>
<dbReference type="InterPro" id="IPR011701">
    <property type="entry name" value="MFS"/>
</dbReference>
<dbReference type="SUPFAM" id="SSF103473">
    <property type="entry name" value="MFS general substrate transporter"/>
    <property type="match status" value="1"/>
</dbReference>
<dbReference type="PROSITE" id="PS50850">
    <property type="entry name" value="MFS"/>
    <property type="match status" value="1"/>
</dbReference>
<dbReference type="EMBL" id="WUUL01000006">
    <property type="protein sequence ID" value="MXQ54066.1"/>
    <property type="molecule type" value="Genomic_DNA"/>
</dbReference>
<accession>A0A6I4VW53</accession>
<evidence type="ECO:0000256" key="4">
    <source>
        <dbReference type="ARBA" id="ARBA00022692"/>
    </source>
</evidence>
<feature type="transmembrane region" description="Helical" evidence="7">
    <location>
        <begin position="159"/>
        <end position="182"/>
    </location>
</feature>
<dbReference type="CDD" id="cd17324">
    <property type="entry name" value="MFS_NepI_like"/>
    <property type="match status" value="1"/>
</dbReference>
<feature type="transmembrane region" description="Helical" evidence="7">
    <location>
        <begin position="268"/>
        <end position="301"/>
    </location>
</feature>
<gene>
    <name evidence="9" type="ORF">GSM42_10120</name>
</gene>
<dbReference type="GO" id="GO:0005886">
    <property type="term" value="C:plasma membrane"/>
    <property type="evidence" value="ECO:0007669"/>
    <property type="project" value="UniProtKB-SubCell"/>
</dbReference>
<dbReference type="InterPro" id="IPR036259">
    <property type="entry name" value="MFS_trans_sf"/>
</dbReference>
<evidence type="ECO:0000256" key="7">
    <source>
        <dbReference type="SAM" id="Phobius"/>
    </source>
</evidence>
<feature type="transmembrane region" description="Helical" evidence="7">
    <location>
        <begin position="235"/>
        <end position="256"/>
    </location>
</feature>
<feature type="transmembrane region" description="Helical" evidence="7">
    <location>
        <begin position="43"/>
        <end position="64"/>
    </location>
</feature>
<dbReference type="InterPro" id="IPR050189">
    <property type="entry name" value="MFS_Efflux_Transporters"/>
</dbReference>
<evidence type="ECO:0000259" key="8">
    <source>
        <dbReference type="PROSITE" id="PS50850"/>
    </source>
</evidence>
<keyword evidence="5 7" id="KW-1133">Transmembrane helix</keyword>
<keyword evidence="10" id="KW-1185">Reference proteome</keyword>
<organism evidence="9 10">
    <name type="scientific">Shimazuella alba</name>
    <dbReference type="NCBI Taxonomy" id="2690964"/>
    <lineage>
        <taxon>Bacteria</taxon>
        <taxon>Bacillati</taxon>
        <taxon>Bacillota</taxon>
        <taxon>Bacilli</taxon>
        <taxon>Bacillales</taxon>
        <taxon>Thermoactinomycetaceae</taxon>
        <taxon>Shimazuella</taxon>
    </lineage>
</organism>
<protein>
    <submittedName>
        <fullName evidence="9">MFS transporter</fullName>
    </submittedName>
</protein>
<dbReference type="PANTHER" id="PTHR43124">
    <property type="entry name" value="PURINE EFFLUX PUMP PBUE"/>
    <property type="match status" value="1"/>
</dbReference>
<feature type="transmembrane region" description="Helical" evidence="7">
    <location>
        <begin position="71"/>
        <end position="88"/>
    </location>
</feature>
<feature type="transmembrane region" description="Helical" evidence="7">
    <location>
        <begin position="360"/>
        <end position="378"/>
    </location>
</feature>
<evidence type="ECO:0000256" key="5">
    <source>
        <dbReference type="ARBA" id="ARBA00022989"/>
    </source>
</evidence>
<evidence type="ECO:0000256" key="3">
    <source>
        <dbReference type="ARBA" id="ARBA00022475"/>
    </source>
</evidence>
<dbReference type="GO" id="GO:0022857">
    <property type="term" value="F:transmembrane transporter activity"/>
    <property type="evidence" value="ECO:0007669"/>
    <property type="project" value="InterPro"/>
</dbReference>
<evidence type="ECO:0000313" key="9">
    <source>
        <dbReference type="EMBL" id="MXQ54066.1"/>
    </source>
</evidence>
<comment type="caution">
    <text evidence="9">The sequence shown here is derived from an EMBL/GenBank/DDBJ whole genome shotgun (WGS) entry which is preliminary data.</text>
</comment>
<keyword evidence="6 7" id="KW-0472">Membrane</keyword>
<comment type="subcellular location">
    <subcellularLocation>
        <location evidence="1">Cell membrane</location>
        <topology evidence="1">Multi-pass membrane protein</topology>
    </subcellularLocation>
</comment>
<proteinExistence type="predicted"/>